<dbReference type="KEGG" id="fbm:MQE35_01095"/>
<keyword evidence="2" id="KW-1185">Reference proteome</keyword>
<name>A0A9E6ZU90_9FLAO</name>
<sequence>MKSIKSSPFYYHAIHVLEYSFGDFFLFENFIVGEIKKDIVFTWNDHAKIVVEEISHLYDQNGKDLIYISNRIHSYSLVPSDWIYFFKHSYNLKGYGIVSYTQKGMLNSILEKIFMRGKLRNFNNLDDAILWAKSLKNKENAA</sequence>
<organism evidence="1 2">
    <name type="scientific">Abyssalbus ytuae</name>
    <dbReference type="NCBI Taxonomy" id="2926907"/>
    <lineage>
        <taxon>Bacteria</taxon>
        <taxon>Pseudomonadati</taxon>
        <taxon>Bacteroidota</taxon>
        <taxon>Flavobacteriia</taxon>
        <taxon>Flavobacteriales</taxon>
        <taxon>Flavobacteriaceae</taxon>
        <taxon>Abyssalbus</taxon>
    </lineage>
</organism>
<evidence type="ECO:0000313" key="1">
    <source>
        <dbReference type="EMBL" id="UOB17908.1"/>
    </source>
</evidence>
<evidence type="ECO:0000313" key="2">
    <source>
        <dbReference type="Proteomes" id="UP000831290"/>
    </source>
</evidence>
<gene>
    <name evidence="1" type="ORF">MQE35_01095</name>
</gene>
<proteinExistence type="predicted"/>
<dbReference type="Proteomes" id="UP000831290">
    <property type="component" value="Chromosome"/>
</dbReference>
<reference evidence="1" key="1">
    <citation type="submission" date="2022-03" db="EMBL/GenBank/DDBJ databases">
        <title>Description of Abyssus ytuae gen. nov., sp. nov., a novel member of the family Flavobacteriaceae isolated from the sediment of Mariana Trench.</title>
        <authorList>
            <person name="Zhang J."/>
            <person name="Xu X."/>
        </authorList>
    </citation>
    <scope>NUCLEOTIDE SEQUENCE</scope>
    <source>
        <strain evidence="1">MT3330</strain>
    </source>
</reference>
<dbReference type="EMBL" id="CP094358">
    <property type="protein sequence ID" value="UOB17908.1"/>
    <property type="molecule type" value="Genomic_DNA"/>
</dbReference>
<dbReference type="AlphaFoldDB" id="A0A9E6ZU90"/>
<accession>A0A9E6ZU90</accession>
<protein>
    <recommendedName>
        <fullName evidence="3">STAS/SEC14 domain-containing protein</fullName>
    </recommendedName>
</protein>
<dbReference type="RefSeq" id="WP_255843722.1">
    <property type="nucleotide sequence ID" value="NZ_CP094358.1"/>
</dbReference>
<evidence type="ECO:0008006" key="3">
    <source>
        <dbReference type="Google" id="ProtNLM"/>
    </source>
</evidence>